<feature type="region of interest" description="Disordered" evidence="1">
    <location>
        <begin position="352"/>
        <end position="419"/>
    </location>
</feature>
<dbReference type="RefSeq" id="XP_005771930.1">
    <property type="nucleotide sequence ID" value="XM_005771873.1"/>
</dbReference>
<evidence type="ECO:0000313" key="3">
    <source>
        <dbReference type="EnsemblProtists" id="EOD19501"/>
    </source>
</evidence>
<feature type="chain" id="PRO_5044257223" evidence="2">
    <location>
        <begin position="27"/>
        <end position="419"/>
    </location>
</feature>
<dbReference type="AlphaFoldDB" id="A0A0D3J7L6"/>
<dbReference type="HOGENOM" id="CLU_652896_0_0_1"/>
<feature type="compositionally biased region" description="Pro residues" evidence="1">
    <location>
        <begin position="357"/>
        <end position="367"/>
    </location>
</feature>
<evidence type="ECO:0000313" key="4">
    <source>
        <dbReference type="Proteomes" id="UP000013827"/>
    </source>
</evidence>
<dbReference type="GeneID" id="17265002"/>
<protein>
    <submittedName>
        <fullName evidence="3">Uncharacterized protein</fullName>
    </submittedName>
</protein>
<dbReference type="KEGG" id="ehx:EMIHUDRAFT_436073"/>
<reference evidence="3" key="2">
    <citation type="submission" date="2024-10" db="UniProtKB">
        <authorList>
            <consortium name="EnsemblProtists"/>
        </authorList>
    </citation>
    <scope>IDENTIFICATION</scope>
</reference>
<evidence type="ECO:0000256" key="1">
    <source>
        <dbReference type="SAM" id="MobiDB-lite"/>
    </source>
</evidence>
<dbReference type="PaxDb" id="2903-EOD19501"/>
<evidence type="ECO:0000256" key="2">
    <source>
        <dbReference type="SAM" id="SignalP"/>
    </source>
</evidence>
<organism evidence="3 4">
    <name type="scientific">Emiliania huxleyi (strain CCMP1516)</name>
    <dbReference type="NCBI Taxonomy" id="280463"/>
    <lineage>
        <taxon>Eukaryota</taxon>
        <taxon>Haptista</taxon>
        <taxon>Haptophyta</taxon>
        <taxon>Prymnesiophyceae</taxon>
        <taxon>Isochrysidales</taxon>
        <taxon>Noelaerhabdaceae</taxon>
        <taxon>Emiliania</taxon>
    </lineage>
</organism>
<dbReference type="EnsemblProtists" id="EOD19501">
    <property type="protein sequence ID" value="EOD19501"/>
    <property type="gene ID" value="EMIHUDRAFT_436073"/>
</dbReference>
<name>A0A0D3J7L6_EMIH1</name>
<proteinExistence type="predicted"/>
<sequence>MIHSAAPRRPVASLALFPALALLAVAATLLSHRLTAPDSLQQSAEAEPATTRGWYPGKYFDKATGGAFHKESFDAPPGMPEGTKCNEVAPWLEAFINDGVQKVITEIPRRPKLSRMPLTVLVRVGLVETEVQNMSIKAIEVGQVRMGACRRPRRILRGVPRLLPDVLLVSIEDVNMTQALRVQYPGVFGVGAVAADAVSDMRGSLNLTIAFGEASDGSKVTACSGDFQPGATQLMGPLGVGLSLSATPLPFPVGKILCYGPQALLGPAAGALMDVTLEGAAGSVLEGKVKEFGGLVQMLNDFLAKHTPGPDYEGWYLGKNLVEGGQAAETAAEEWHPGQRLEGWHPGQRIEQALASSPPPPSPPPPGGGWWIFQGAAEQSPPPPPPEGWYPGKRLKEGGGWYPGKNLPRSVEEEAQEAA</sequence>
<keyword evidence="2" id="KW-0732">Signal</keyword>
<reference evidence="4" key="1">
    <citation type="journal article" date="2013" name="Nature">
        <title>Pan genome of the phytoplankton Emiliania underpins its global distribution.</title>
        <authorList>
            <person name="Read B.A."/>
            <person name="Kegel J."/>
            <person name="Klute M.J."/>
            <person name="Kuo A."/>
            <person name="Lefebvre S.C."/>
            <person name="Maumus F."/>
            <person name="Mayer C."/>
            <person name="Miller J."/>
            <person name="Monier A."/>
            <person name="Salamov A."/>
            <person name="Young J."/>
            <person name="Aguilar M."/>
            <person name="Claverie J.M."/>
            <person name="Frickenhaus S."/>
            <person name="Gonzalez K."/>
            <person name="Herman E.K."/>
            <person name="Lin Y.C."/>
            <person name="Napier J."/>
            <person name="Ogata H."/>
            <person name="Sarno A.F."/>
            <person name="Shmutz J."/>
            <person name="Schroeder D."/>
            <person name="de Vargas C."/>
            <person name="Verret F."/>
            <person name="von Dassow P."/>
            <person name="Valentin K."/>
            <person name="Van de Peer Y."/>
            <person name="Wheeler G."/>
            <person name="Dacks J.B."/>
            <person name="Delwiche C.F."/>
            <person name="Dyhrman S.T."/>
            <person name="Glockner G."/>
            <person name="John U."/>
            <person name="Richards T."/>
            <person name="Worden A.Z."/>
            <person name="Zhang X."/>
            <person name="Grigoriev I.V."/>
            <person name="Allen A.E."/>
            <person name="Bidle K."/>
            <person name="Borodovsky M."/>
            <person name="Bowler C."/>
            <person name="Brownlee C."/>
            <person name="Cock J.M."/>
            <person name="Elias M."/>
            <person name="Gladyshev V.N."/>
            <person name="Groth M."/>
            <person name="Guda C."/>
            <person name="Hadaegh A."/>
            <person name="Iglesias-Rodriguez M.D."/>
            <person name="Jenkins J."/>
            <person name="Jones B.M."/>
            <person name="Lawson T."/>
            <person name="Leese F."/>
            <person name="Lindquist E."/>
            <person name="Lobanov A."/>
            <person name="Lomsadze A."/>
            <person name="Malik S.B."/>
            <person name="Marsh M.E."/>
            <person name="Mackinder L."/>
            <person name="Mock T."/>
            <person name="Mueller-Roeber B."/>
            <person name="Pagarete A."/>
            <person name="Parker M."/>
            <person name="Probert I."/>
            <person name="Quesneville H."/>
            <person name="Raines C."/>
            <person name="Rensing S.A."/>
            <person name="Riano-Pachon D.M."/>
            <person name="Richier S."/>
            <person name="Rokitta S."/>
            <person name="Shiraiwa Y."/>
            <person name="Soanes D.M."/>
            <person name="van der Giezen M."/>
            <person name="Wahlund T.M."/>
            <person name="Williams B."/>
            <person name="Wilson W."/>
            <person name="Wolfe G."/>
            <person name="Wurch L.L."/>
        </authorList>
    </citation>
    <scope>NUCLEOTIDE SEQUENCE</scope>
</reference>
<accession>A0A0D3J7L6</accession>
<keyword evidence="4" id="KW-1185">Reference proteome</keyword>
<dbReference type="Proteomes" id="UP000013827">
    <property type="component" value="Unassembled WGS sequence"/>
</dbReference>
<feature type="signal peptide" evidence="2">
    <location>
        <begin position="1"/>
        <end position="26"/>
    </location>
</feature>